<gene>
    <name evidence="1" type="ORF">E7Z73_01995</name>
</gene>
<evidence type="ECO:0000313" key="2">
    <source>
        <dbReference type="Proteomes" id="UP000762703"/>
    </source>
</evidence>
<dbReference type="RefSeq" id="WP_303736154.1">
    <property type="nucleotide sequence ID" value="NZ_SUTE01000015.1"/>
</dbReference>
<accession>A0A8T3VDK5</accession>
<name>A0A8T3VDK5_9EURY</name>
<dbReference type="Proteomes" id="UP000762703">
    <property type="component" value="Unassembled WGS sequence"/>
</dbReference>
<reference evidence="1" key="1">
    <citation type="submission" date="2019-04" db="EMBL/GenBank/DDBJ databases">
        <title>Evolution of Biomass-Degrading Anaerobic Consortia Revealed by Metagenomics.</title>
        <authorList>
            <person name="Peng X."/>
        </authorList>
    </citation>
    <scope>NUCLEOTIDE SEQUENCE</scope>
    <source>
        <strain evidence="1">SIG12</strain>
    </source>
</reference>
<evidence type="ECO:0000313" key="1">
    <source>
        <dbReference type="EMBL" id="MBE6504505.1"/>
    </source>
</evidence>
<protein>
    <submittedName>
        <fullName evidence="1">Uncharacterized protein</fullName>
    </submittedName>
</protein>
<organism evidence="1 2">
    <name type="scientific">Methanobrevibacter millerae</name>
    <dbReference type="NCBI Taxonomy" id="230361"/>
    <lineage>
        <taxon>Archaea</taxon>
        <taxon>Methanobacteriati</taxon>
        <taxon>Methanobacteriota</taxon>
        <taxon>Methanomada group</taxon>
        <taxon>Methanobacteria</taxon>
        <taxon>Methanobacteriales</taxon>
        <taxon>Methanobacteriaceae</taxon>
        <taxon>Methanobrevibacter</taxon>
    </lineage>
</organism>
<sequence length="170" mass="18398">MRKIGIVFIAILLIIVVFLVSTIVSPVLVIAEDTEEAGGVDMAAKFSITGFEWVYPGSSFNAQGQTLHNVHADSPDDPYGAVRDIITYTYHYTPHIIVSVNNVAAAAIFGDDIIDVIRSNDAYNGYAGNQNVPGTMSRGDAMDAAMTKNGMNVFQVPIQILLGNIRFIFV</sequence>
<dbReference type="EMBL" id="SUTE01000015">
    <property type="protein sequence ID" value="MBE6504505.1"/>
    <property type="molecule type" value="Genomic_DNA"/>
</dbReference>
<comment type="caution">
    <text evidence="1">The sequence shown here is derived from an EMBL/GenBank/DDBJ whole genome shotgun (WGS) entry which is preliminary data.</text>
</comment>
<dbReference type="AlphaFoldDB" id="A0A8T3VDK5"/>
<proteinExistence type="predicted"/>